<dbReference type="EMBL" id="CAJC01000186">
    <property type="protein sequence ID" value="CCI54457.1"/>
    <property type="molecule type" value="Genomic_DNA"/>
</dbReference>
<name>A0A077MGG6_9MICO</name>
<protein>
    <recommendedName>
        <fullName evidence="3">Metal-binding protein</fullName>
    </recommendedName>
</protein>
<accession>A0A077MGG6</accession>
<dbReference type="Pfam" id="PF02620">
    <property type="entry name" value="YceD"/>
    <property type="match status" value="1"/>
</dbReference>
<dbReference type="PANTHER" id="PTHR34374:SF1">
    <property type="entry name" value="LARGE RIBOSOMAL RNA SUBUNIT ACCUMULATION PROTEIN YCED HOMOLOG 1, CHLOROPLASTIC"/>
    <property type="match status" value="1"/>
</dbReference>
<dbReference type="STRING" id="1193518.BN13_720011"/>
<sequence length="195" mass="21005">MTRLDPRSPLVVDTTELSRRPGSMRTISRSVEFPEAVGTDVIQVAAGSPVEVELRLESVMEGVLVTGSARAIAAGLCVRCLEPLTLEVNAPFQELFVHADRAVHNREVGATDEDSQECVVVDDLIDLEPVLVDAIVPALPFQPVCREDCPGLCQECGQPLADDPDHTHESLDPRWSALAQLASSTEVDDPPTKGT</sequence>
<evidence type="ECO:0000313" key="1">
    <source>
        <dbReference type="EMBL" id="CCI54457.1"/>
    </source>
</evidence>
<reference evidence="1 2" key="1">
    <citation type="journal article" date="2013" name="ISME J.">
        <title>A metabolic model for members of the genus Tetrasphaera involved in enhanced biological phosphorus removal.</title>
        <authorList>
            <person name="Kristiansen R."/>
            <person name="Nguyen H.T.T."/>
            <person name="Saunders A.M."/>
            <person name="Nielsen J.L."/>
            <person name="Wimmer R."/>
            <person name="Le V.Q."/>
            <person name="McIlroy S.J."/>
            <person name="Petrovski S."/>
            <person name="Seviour R.J."/>
            <person name="Calteau A."/>
            <person name="Nielsen K.L."/>
            <person name="Nielsen P.H."/>
        </authorList>
    </citation>
    <scope>NUCLEOTIDE SEQUENCE [LARGE SCALE GENOMIC DNA]</scope>
    <source>
        <strain evidence="1 2">Ben 74</strain>
    </source>
</reference>
<dbReference type="OrthoDB" id="9790372at2"/>
<gene>
    <name evidence="1" type="ORF">BN13_720011</name>
</gene>
<comment type="caution">
    <text evidence="1">The sequence shown here is derived from an EMBL/GenBank/DDBJ whole genome shotgun (WGS) entry which is preliminary data.</text>
</comment>
<dbReference type="AlphaFoldDB" id="A0A077MGG6"/>
<dbReference type="Proteomes" id="UP000035720">
    <property type="component" value="Unassembled WGS sequence"/>
</dbReference>
<dbReference type="RefSeq" id="WP_048546978.1">
    <property type="nucleotide sequence ID" value="NZ_HF571038.1"/>
</dbReference>
<evidence type="ECO:0008006" key="3">
    <source>
        <dbReference type="Google" id="ProtNLM"/>
    </source>
</evidence>
<dbReference type="InterPro" id="IPR003772">
    <property type="entry name" value="YceD"/>
</dbReference>
<proteinExistence type="predicted"/>
<organism evidence="1 2">
    <name type="scientific">Nostocoides jenkinsii Ben 74</name>
    <dbReference type="NCBI Taxonomy" id="1193518"/>
    <lineage>
        <taxon>Bacteria</taxon>
        <taxon>Bacillati</taxon>
        <taxon>Actinomycetota</taxon>
        <taxon>Actinomycetes</taxon>
        <taxon>Micrococcales</taxon>
        <taxon>Intrasporangiaceae</taxon>
        <taxon>Nostocoides</taxon>
    </lineage>
</organism>
<keyword evidence="2" id="KW-1185">Reference proteome</keyword>
<dbReference type="PANTHER" id="PTHR34374">
    <property type="entry name" value="LARGE RIBOSOMAL RNA SUBUNIT ACCUMULATION PROTEIN YCED HOMOLOG 1, CHLOROPLASTIC"/>
    <property type="match status" value="1"/>
</dbReference>
<evidence type="ECO:0000313" key="2">
    <source>
        <dbReference type="Proteomes" id="UP000035720"/>
    </source>
</evidence>